<dbReference type="AlphaFoldDB" id="A0A0K1PVV0"/>
<organism evidence="2 3">
    <name type="scientific">Labilithrix luteola</name>
    <dbReference type="NCBI Taxonomy" id="1391654"/>
    <lineage>
        <taxon>Bacteria</taxon>
        <taxon>Pseudomonadati</taxon>
        <taxon>Myxococcota</taxon>
        <taxon>Polyangia</taxon>
        <taxon>Polyangiales</taxon>
        <taxon>Labilitrichaceae</taxon>
        <taxon>Labilithrix</taxon>
    </lineage>
</organism>
<dbReference type="EMBL" id="CP012333">
    <property type="protein sequence ID" value="AKU97660.1"/>
    <property type="molecule type" value="Genomic_DNA"/>
</dbReference>
<keyword evidence="3" id="KW-1185">Reference proteome</keyword>
<evidence type="ECO:0000256" key="1">
    <source>
        <dbReference type="SAM" id="MobiDB-lite"/>
    </source>
</evidence>
<gene>
    <name evidence="2" type="ORF">AKJ09_04324</name>
</gene>
<feature type="region of interest" description="Disordered" evidence="1">
    <location>
        <begin position="1"/>
        <end position="25"/>
    </location>
</feature>
<reference evidence="2 3" key="1">
    <citation type="submission" date="2015-08" db="EMBL/GenBank/DDBJ databases">
        <authorList>
            <person name="Babu N.S."/>
            <person name="Beckwith C.J."/>
            <person name="Beseler K.G."/>
            <person name="Brison A."/>
            <person name="Carone J.V."/>
            <person name="Caskin T.P."/>
            <person name="Diamond M."/>
            <person name="Durham M.E."/>
            <person name="Foxe J.M."/>
            <person name="Go M."/>
            <person name="Henderson B.A."/>
            <person name="Jones I.B."/>
            <person name="McGettigan J.A."/>
            <person name="Micheletti S.J."/>
            <person name="Nasrallah M.E."/>
            <person name="Ortiz D."/>
            <person name="Piller C.R."/>
            <person name="Privatt S.R."/>
            <person name="Schneider S.L."/>
            <person name="Sharp S."/>
            <person name="Smith T.C."/>
            <person name="Stanton J.D."/>
            <person name="Ullery H.E."/>
            <person name="Wilson R.J."/>
            <person name="Serrano M.G."/>
            <person name="Buck G."/>
            <person name="Lee V."/>
            <person name="Wang Y."/>
            <person name="Carvalho R."/>
            <person name="Voegtly L."/>
            <person name="Shi R."/>
            <person name="Duckworth R."/>
            <person name="Johnson A."/>
            <person name="Loviza R."/>
            <person name="Walstead R."/>
            <person name="Shah Z."/>
            <person name="Kiflezghi M."/>
            <person name="Wade K."/>
            <person name="Ball S.L."/>
            <person name="Bradley K.W."/>
            <person name="Asai D.J."/>
            <person name="Bowman C.A."/>
            <person name="Russell D.A."/>
            <person name="Pope W.H."/>
            <person name="Jacobs-Sera D."/>
            <person name="Hendrix R.W."/>
            <person name="Hatfull G.F."/>
        </authorList>
    </citation>
    <scope>NUCLEOTIDE SEQUENCE [LARGE SCALE GENOMIC DNA]</scope>
    <source>
        <strain evidence="2 3">DSM 27648</strain>
    </source>
</reference>
<accession>A0A0K1PVV0</accession>
<proteinExistence type="predicted"/>
<sequence length="71" mass="7203">MQKCTDPCINGAEPDGGELDEDAGTASCSMPVDTGSVTCNSCTTQNCCTEWDTCANDPGCVALVACYAGCP</sequence>
<dbReference type="Proteomes" id="UP000064967">
    <property type="component" value="Chromosome"/>
</dbReference>
<protein>
    <submittedName>
        <fullName evidence="2">Uncharacterized protein</fullName>
    </submittedName>
</protein>
<name>A0A0K1PVV0_9BACT</name>
<evidence type="ECO:0000313" key="3">
    <source>
        <dbReference type="Proteomes" id="UP000064967"/>
    </source>
</evidence>
<dbReference type="KEGG" id="llu:AKJ09_04324"/>
<evidence type="ECO:0000313" key="2">
    <source>
        <dbReference type="EMBL" id="AKU97660.1"/>
    </source>
</evidence>